<sequence>MVELDLEEYARGFGLVGARSARDDLKKIVLYTVQNELQRMGLQRCTVYRR</sequence>
<dbReference type="RefSeq" id="YP_009638161.1">
    <property type="nucleotide sequence ID" value="NC_042333.1"/>
</dbReference>
<dbReference type="GeneID" id="40234896"/>
<gene>
    <name evidence="1" type="primary">74</name>
    <name evidence="1" type="ORF">CUCO_74</name>
</gene>
<reference evidence="1 2" key="1">
    <citation type="journal article" date="2012" name="J. Virol.">
        <title>Complete Genome Sequences of 138 Mycobacteriophages.</title>
        <authorList>
            <consortium name="the Science Education Alliance Phage Hunters Advancing Genomics and Evolutionary Science Program"/>
            <consortium name="the KwaZulu-Natal Research Institute for Tuberculosis and HIV Mycobacterial Genetics Course Students"/>
            <consortium name="the Phage Hunters Integrating Research and Education Program"/>
            <person name="Hatfull G.F."/>
        </authorList>
    </citation>
    <scope>NUCLEOTIDE SEQUENCE [LARGE SCALE GENOMIC DNA]</scope>
</reference>
<dbReference type="OrthoDB" id="26799at10239"/>
<dbReference type="EMBL" id="JN408459">
    <property type="protein sequence ID" value="AEL17693.1"/>
    <property type="molecule type" value="Genomic_DNA"/>
</dbReference>
<name>G1JUP9_9CAUD</name>
<evidence type="ECO:0000313" key="2">
    <source>
        <dbReference type="Proteomes" id="UP000008901"/>
    </source>
</evidence>
<keyword evidence="2" id="KW-1185">Reference proteome</keyword>
<organism evidence="1 2">
    <name type="scientific">Mycobacterium phage Cuco</name>
    <dbReference type="NCBI Taxonomy" id="2922992"/>
    <lineage>
        <taxon>Viruses</taxon>
        <taxon>Duplodnaviria</taxon>
        <taxon>Heunggongvirae</taxon>
        <taxon>Uroviricota</taxon>
        <taxon>Caudoviricetes</taxon>
        <taxon>Benedictvirus</taxon>
        <taxon>Benedictvirus cuco</taxon>
    </lineage>
</organism>
<dbReference type="Proteomes" id="UP000008901">
    <property type="component" value="Segment"/>
</dbReference>
<protein>
    <submittedName>
        <fullName evidence="1">Uncharacterized protein</fullName>
    </submittedName>
</protein>
<evidence type="ECO:0000313" key="1">
    <source>
        <dbReference type="EMBL" id="AEL17693.1"/>
    </source>
</evidence>
<accession>G1JUP9</accession>
<proteinExistence type="predicted"/>